<comment type="caution">
    <text evidence="1">The sequence shown here is derived from an EMBL/GenBank/DDBJ whole genome shotgun (WGS) entry which is preliminary data.</text>
</comment>
<dbReference type="AlphaFoldDB" id="A0A8H7KGP3"/>
<gene>
    <name evidence="1" type="ORF">Agabi119p4_5623</name>
</gene>
<evidence type="ECO:0000313" key="2">
    <source>
        <dbReference type="Proteomes" id="UP000629468"/>
    </source>
</evidence>
<dbReference type="Proteomes" id="UP000629468">
    <property type="component" value="Unassembled WGS sequence"/>
</dbReference>
<name>A0A8H7KGP3_AGABI</name>
<proteinExistence type="predicted"/>
<protein>
    <submittedName>
        <fullName evidence="1">Uncharacterized protein</fullName>
    </submittedName>
</protein>
<dbReference type="EMBL" id="JABXXO010000007">
    <property type="protein sequence ID" value="KAF7773456.1"/>
    <property type="molecule type" value="Genomic_DNA"/>
</dbReference>
<accession>A0A8H7KGP3</accession>
<organism evidence="1 2">
    <name type="scientific">Agaricus bisporus var. burnettii</name>
    <dbReference type="NCBI Taxonomy" id="192524"/>
    <lineage>
        <taxon>Eukaryota</taxon>
        <taxon>Fungi</taxon>
        <taxon>Dikarya</taxon>
        <taxon>Basidiomycota</taxon>
        <taxon>Agaricomycotina</taxon>
        <taxon>Agaricomycetes</taxon>
        <taxon>Agaricomycetidae</taxon>
        <taxon>Agaricales</taxon>
        <taxon>Agaricineae</taxon>
        <taxon>Agaricaceae</taxon>
        <taxon>Agaricus</taxon>
    </lineage>
</organism>
<reference evidence="1 2" key="1">
    <citation type="journal article" name="Sci. Rep.">
        <title>Telomere-to-telomere assembled and centromere annotated genomes of the two main subspecies of the button mushroom Agaricus bisporus reveal especially polymorphic chromosome ends.</title>
        <authorList>
            <person name="Sonnenberg A.S.M."/>
            <person name="Sedaghat-Telgerd N."/>
            <person name="Lavrijssen B."/>
            <person name="Ohm R.A."/>
            <person name="Hendrickx P.M."/>
            <person name="Scholtmeijer K."/>
            <person name="Baars J.J.P."/>
            <person name="van Peer A."/>
        </authorList>
    </citation>
    <scope>NUCLEOTIDE SEQUENCE [LARGE SCALE GENOMIC DNA]</scope>
    <source>
        <strain evidence="1 2">H119_p4</strain>
    </source>
</reference>
<evidence type="ECO:0000313" key="1">
    <source>
        <dbReference type="EMBL" id="KAF7773456.1"/>
    </source>
</evidence>
<sequence>MPASNNTVWKSETGPNPEIISVKKKWLSSICHVYCENVSSRRLDQHEYGPTAHRTASISHQFHPLLDLQLNSYQCGRQIR</sequence>